<keyword evidence="3" id="KW-1185">Reference proteome</keyword>
<sequence length="417" mass="49407">MNNYTTLVIQSQFKYYHQNVTHIFIQPQSQNKQYFLHISSNFHSSLLKTFNFPFKREYKLALEDYKKRPNYILHLRQKLITILISLILSLTLHINYNTLHIIRMTLGNNIQGCCCLIILFLFLKQKFEFVFTEISTSTPVSHHYQKFLRRKSKKKRYKIFIKLVVFLNFQTKLPQIFKQLIILKYDKQINMIMWLIGFRLIIQIVGWRDQNAWNQIFGSFSRKCPELHTYLPDMHPHECVSYAWICRGITEIEVKIEVNGTQHLCHPRFQPYQKATGWSLSIEGKIFSCGKDISYATLVMELLSDGHYKYYCQSKQIYQLGFDYEDRFCWVTYLLKGSFKCQLCKFPFYGNGIGCRNVITQYDYSVLPPRWCPYNCISCYSSSECASCKQGMYTVKSNACSVGKLSFKQRLQTLQIL</sequence>
<organism evidence="2 3">
    <name type="scientific">Paramecium tetraurelia</name>
    <dbReference type="NCBI Taxonomy" id="5888"/>
    <lineage>
        <taxon>Eukaryota</taxon>
        <taxon>Sar</taxon>
        <taxon>Alveolata</taxon>
        <taxon>Ciliophora</taxon>
        <taxon>Intramacronucleata</taxon>
        <taxon>Oligohymenophorea</taxon>
        <taxon>Peniculida</taxon>
        <taxon>Parameciidae</taxon>
        <taxon>Paramecium</taxon>
    </lineage>
</organism>
<evidence type="ECO:0000313" key="3">
    <source>
        <dbReference type="Proteomes" id="UP000000600"/>
    </source>
</evidence>
<evidence type="ECO:0000313" key="2">
    <source>
        <dbReference type="EMBL" id="CAK84382.1"/>
    </source>
</evidence>
<accession>A0DMW5</accession>
<dbReference type="InParanoid" id="A0DMW5"/>
<keyword evidence="1" id="KW-0472">Membrane</keyword>
<feature type="transmembrane region" description="Helical" evidence="1">
    <location>
        <begin position="100"/>
        <end position="123"/>
    </location>
</feature>
<dbReference type="AlphaFoldDB" id="A0DMW5"/>
<dbReference type="RefSeq" id="XP_001451779.1">
    <property type="nucleotide sequence ID" value="XM_001451742.1"/>
</dbReference>
<dbReference type="Proteomes" id="UP000000600">
    <property type="component" value="Unassembled WGS sequence"/>
</dbReference>
<protein>
    <submittedName>
        <fullName evidence="2">Uncharacterized protein</fullName>
    </submittedName>
</protein>
<keyword evidence="1" id="KW-1133">Transmembrane helix</keyword>
<proteinExistence type="predicted"/>
<feature type="transmembrane region" description="Helical" evidence="1">
    <location>
        <begin position="75"/>
        <end position="94"/>
    </location>
</feature>
<dbReference type="HOGENOM" id="CLU_659664_0_0_1"/>
<reference evidence="2 3" key="1">
    <citation type="journal article" date="2006" name="Nature">
        <title>Global trends of whole-genome duplications revealed by the ciliate Paramecium tetraurelia.</title>
        <authorList>
            <consortium name="Genoscope"/>
            <person name="Aury J.-M."/>
            <person name="Jaillon O."/>
            <person name="Duret L."/>
            <person name="Noel B."/>
            <person name="Jubin C."/>
            <person name="Porcel B.M."/>
            <person name="Segurens B."/>
            <person name="Daubin V."/>
            <person name="Anthouard V."/>
            <person name="Aiach N."/>
            <person name="Arnaiz O."/>
            <person name="Billaut A."/>
            <person name="Beisson J."/>
            <person name="Blanc I."/>
            <person name="Bouhouche K."/>
            <person name="Camara F."/>
            <person name="Duharcourt S."/>
            <person name="Guigo R."/>
            <person name="Gogendeau D."/>
            <person name="Katinka M."/>
            <person name="Keller A.-M."/>
            <person name="Kissmehl R."/>
            <person name="Klotz C."/>
            <person name="Koll F."/>
            <person name="Le Moue A."/>
            <person name="Lepere C."/>
            <person name="Malinsky S."/>
            <person name="Nowacki M."/>
            <person name="Nowak J.K."/>
            <person name="Plattner H."/>
            <person name="Poulain J."/>
            <person name="Ruiz F."/>
            <person name="Serrano V."/>
            <person name="Zagulski M."/>
            <person name="Dessen P."/>
            <person name="Betermier M."/>
            <person name="Weissenbach J."/>
            <person name="Scarpelli C."/>
            <person name="Schachter V."/>
            <person name="Sperling L."/>
            <person name="Meyer E."/>
            <person name="Cohen J."/>
            <person name="Wincker P."/>
        </authorList>
    </citation>
    <scope>NUCLEOTIDE SEQUENCE [LARGE SCALE GENOMIC DNA]</scope>
    <source>
        <strain evidence="2 3">Stock d4-2</strain>
    </source>
</reference>
<evidence type="ECO:0000256" key="1">
    <source>
        <dbReference type="SAM" id="Phobius"/>
    </source>
</evidence>
<dbReference type="GeneID" id="5037564"/>
<dbReference type="EMBL" id="CT868507">
    <property type="protein sequence ID" value="CAK84382.1"/>
    <property type="molecule type" value="Genomic_DNA"/>
</dbReference>
<keyword evidence="1" id="KW-0812">Transmembrane</keyword>
<dbReference type="KEGG" id="ptm:GSPATT00018587001"/>
<gene>
    <name evidence="2" type="ORF">GSPATT00018587001</name>
</gene>
<feature type="transmembrane region" description="Helical" evidence="1">
    <location>
        <begin position="159"/>
        <end position="177"/>
    </location>
</feature>
<name>A0DMW5_PARTE</name>